<name>A0A8K0R621_9PLEO</name>
<dbReference type="PANTHER" id="PTHR33337">
    <property type="entry name" value="GFA DOMAIN-CONTAINING PROTEIN"/>
    <property type="match status" value="1"/>
</dbReference>
<dbReference type="GO" id="GO:0016846">
    <property type="term" value="F:carbon-sulfur lyase activity"/>
    <property type="evidence" value="ECO:0007669"/>
    <property type="project" value="InterPro"/>
</dbReference>
<organism evidence="6 7">
    <name type="scientific">Paraphoma chrysanthemicola</name>
    <dbReference type="NCBI Taxonomy" id="798071"/>
    <lineage>
        <taxon>Eukaryota</taxon>
        <taxon>Fungi</taxon>
        <taxon>Dikarya</taxon>
        <taxon>Ascomycota</taxon>
        <taxon>Pezizomycotina</taxon>
        <taxon>Dothideomycetes</taxon>
        <taxon>Pleosporomycetidae</taxon>
        <taxon>Pleosporales</taxon>
        <taxon>Pleosporineae</taxon>
        <taxon>Phaeosphaeriaceae</taxon>
        <taxon>Paraphoma</taxon>
    </lineage>
</organism>
<proteinExistence type="inferred from homology"/>
<dbReference type="PANTHER" id="PTHR33337:SF40">
    <property type="entry name" value="CENP-V_GFA DOMAIN-CONTAINING PROTEIN-RELATED"/>
    <property type="match status" value="1"/>
</dbReference>
<evidence type="ECO:0000259" key="5">
    <source>
        <dbReference type="PROSITE" id="PS51891"/>
    </source>
</evidence>
<keyword evidence="4" id="KW-0456">Lyase</keyword>
<dbReference type="SUPFAM" id="SSF51316">
    <property type="entry name" value="Mss4-like"/>
    <property type="match status" value="1"/>
</dbReference>
<evidence type="ECO:0000256" key="1">
    <source>
        <dbReference type="ARBA" id="ARBA00005495"/>
    </source>
</evidence>
<sequence>MIEGRCNCSGIKVFLAELPKTSLLCYCSNCRRSGSSVGSFLYPIDKGEVKIDDQKGHLKTYQDSDTKNGSTIFRQFCSNCGS</sequence>
<evidence type="ECO:0000256" key="4">
    <source>
        <dbReference type="ARBA" id="ARBA00023239"/>
    </source>
</evidence>
<dbReference type="Pfam" id="PF04828">
    <property type="entry name" value="GFA"/>
    <property type="match status" value="1"/>
</dbReference>
<keyword evidence="2" id="KW-0479">Metal-binding</keyword>
<dbReference type="Gene3D" id="3.90.1590.10">
    <property type="entry name" value="glutathione-dependent formaldehyde- activating enzyme (gfa)"/>
    <property type="match status" value="1"/>
</dbReference>
<evidence type="ECO:0000256" key="3">
    <source>
        <dbReference type="ARBA" id="ARBA00022833"/>
    </source>
</evidence>
<dbReference type="InterPro" id="IPR006913">
    <property type="entry name" value="CENP-V/GFA"/>
</dbReference>
<dbReference type="Proteomes" id="UP000813461">
    <property type="component" value="Unassembled WGS sequence"/>
</dbReference>
<feature type="domain" description="CENP-V/GFA" evidence="5">
    <location>
        <begin position="2"/>
        <end position="82"/>
    </location>
</feature>
<dbReference type="OrthoDB" id="2212170at2759"/>
<dbReference type="InterPro" id="IPR011057">
    <property type="entry name" value="Mss4-like_sf"/>
</dbReference>
<keyword evidence="3" id="KW-0862">Zinc</keyword>
<dbReference type="AlphaFoldDB" id="A0A8K0R621"/>
<comment type="similarity">
    <text evidence="1">Belongs to the Gfa family.</text>
</comment>
<gene>
    <name evidence="6" type="ORF">FB567DRAFT_525594</name>
</gene>
<comment type="caution">
    <text evidence="6">The sequence shown here is derived from an EMBL/GenBank/DDBJ whole genome shotgun (WGS) entry which is preliminary data.</text>
</comment>
<dbReference type="EMBL" id="JAGMVJ010000009">
    <property type="protein sequence ID" value="KAH7087713.1"/>
    <property type="molecule type" value="Genomic_DNA"/>
</dbReference>
<keyword evidence="7" id="KW-1185">Reference proteome</keyword>
<evidence type="ECO:0000313" key="7">
    <source>
        <dbReference type="Proteomes" id="UP000813461"/>
    </source>
</evidence>
<dbReference type="PROSITE" id="PS51891">
    <property type="entry name" value="CENP_V_GFA"/>
    <property type="match status" value="1"/>
</dbReference>
<reference evidence="6" key="1">
    <citation type="journal article" date="2021" name="Nat. Commun.">
        <title>Genetic determinants of endophytism in the Arabidopsis root mycobiome.</title>
        <authorList>
            <person name="Mesny F."/>
            <person name="Miyauchi S."/>
            <person name="Thiergart T."/>
            <person name="Pickel B."/>
            <person name="Atanasova L."/>
            <person name="Karlsson M."/>
            <person name="Huettel B."/>
            <person name="Barry K.W."/>
            <person name="Haridas S."/>
            <person name="Chen C."/>
            <person name="Bauer D."/>
            <person name="Andreopoulos W."/>
            <person name="Pangilinan J."/>
            <person name="LaButti K."/>
            <person name="Riley R."/>
            <person name="Lipzen A."/>
            <person name="Clum A."/>
            <person name="Drula E."/>
            <person name="Henrissat B."/>
            <person name="Kohler A."/>
            <person name="Grigoriev I.V."/>
            <person name="Martin F.M."/>
            <person name="Hacquard S."/>
        </authorList>
    </citation>
    <scope>NUCLEOTIDE SEQUENCE</scope>
    <source>
        <strain evidence="6">MPI-SDFR-AT-0120</strain>
    </source>
</reference>
<evidence type="ECO:0000313" key="6">
    <source>
        <dbReference type="EMBL" id="KAH7087713.1"/>
    </source>
</evidence>
<protein>
    <submittedName>
        <fullName evidence="6">Mss4-like protein</fullName>
    </submittedName>
</protein>
<accession>A0A8K0R621</accession>
<evidence type="ECO:0000256" key="2">
    <source>
        <dbReference type="ARBA" id="ARBA00022723"/>
    </source>
</evidence>
<dbReference type="GO" id="GO:0046872">
    <property type="term" value="F:metal ion binding"/>
    <property type="evidence" value="ECO:0007669"/>
    <property type="project" value="UniProtKB-KW"/>
</dbReference>